<feature type="domain" description="HAMP" evidence="10">
    <location>
        <begin position="206"/>
        <end position="259"/>
    </location>
</feature>
<keyword evidence="8" id="KW-0472">Membrane</keyword>
<comment type="caution">
    <text evidence="11">The sequence shown here is derived from an EMBL/GenBank/DDBJ whole genome shotgun (WGS) entry which is preliminary data.</text>
</comment>
<evidence type="ECO:0000256" key="7">
    <source>
        <dbReference type="SAM" id="Coils"/>
    </source>
</evidence>
<dbReference type="Proteomes" id="UP001143362">
    <property type="component" value="Unassembled WGS sequence"/>
</dbReference>
<evidence type="ECO:0000256" key="1">
    <source>
        <dbReference type="ARBA" id="ARBA00000085"/>
    </source>
</evidence>
<protein>
    <recommendedName>
        <fullName evidence="3">histidine kinase</fullName>
        <ecNumber evidence="3">2.7.13.3</ecNumber>
    </recommendedName>
</protein>
<evidence type="ECO:0000256" key="3">
    <source>
        <dbReference type="ARBA" id="ARBA00012438"/>
    </source>
</evidence>
<dbReference type="EC" id="2.7.13.3" evidence="3"/>
<dbReference type="PROSITE" id="PS50109">
    <property type="entry name" value="HIS_KIN"/>
    <property type="match status" value="1"/>
</dbReference>
<dbReference type="GO" id="GO:0016301">
    <property type="term" value="F:kinase activity"/>
    <property type="evidence" value="ECO:0007669"/>
    <property type="project" value="UniProtKB-KW"/>
</dbReference>
<keyword evidence="8" id="KW-1133">Transmembrane helix</keyword>
<dbReference type="EMBL" id="SHNN01000002">
    <property type="protein sequence ID" value="MCX2981780.1"/>
    <property type="molecule type" value="Genomic_DNA"/>
</dbReference>
<evidence type="ECO:0000259" key="10">
    <source>
        <dbReference type="PROSITE" id="PS50885"/>
    </source>
</evidence>
<dbReference type="SMART" id="SM00304">
    <property type="entry name" value="HAMP"/>
    <property type="match status" value="1"/>
</dbReference>
<dbReference type="SUPFAM" id="SSF158472">
    <property type="entry name" value="HAMP domain-like"/>
    <property type="match status" value="1"/>
</dbReference>
<dbReference type="PRINTS" id="PR00344">
    <property type="entry name" value="BCTRLSENSOR"/>
</dbReference>
<dbReference type="PANTHER" id="PTHR43047">
    <property type="entry name" value="TWO-COMPONENT HISTIDINE PROTEIN KINASE"/>
    <property type="match status" value="1"/>
</dbReference>
<dbReference type="Pfam" id="PF00512">
    <property type="entry name" value="HisKA"/>
    <property type="match status" value="1"/>
</dbReference>
<keyword evidence="4" id="KW-0597">Phosphoprotein</keyword>
<dbReference type="InterPro" id="IPR036097">
    <property type="entry name" value="HisK_dim/P_sf"/>
</dbReference>
<dbReference type="InterPro" id="IPR005467">
    <property type="entry name" value="His_kinase_dom"/>
</dbReference>
<dbReference type="InterPro" id="IPR003594">
    <property type="entry name" value="HATPase_dom"/>
</dbReference>
<evidence type="ECO:0000256" key="6">
    <source>
        <dbReference type="ARBA" id="ARBA00022777"/>
    </source>
</evidence>
<proteinExistence type="predicted"/>
<dbReference type="Pfam" id="PF02518">
    <property type="entry name" value="HATPase_c"/>
    <property type="match status" value="1"/>
</dbReference>
<dbReference type="SMART" id="SM00388">
    <property type="entry name" value="HisKA"/>
    <property type="match status" value="1"/>
</dbReference>
<comment type="catalytic activity">
    <reaction evidence="1">
        <text>ATP + protein L-histidine = ADP + protein N-phospho-L-histidine.</text>
        <dbReference type="EC" id="2.7.13.3"/>
    </reaction>
</comment>
<feature type="transmembrane region" description="Helical" evidence="8">
    <location>
        <begin position="185"/>
        <end position="205"/>
    </location>
</feature>
<keyword evidence="8" id="KW-0812">Transmembrane</keyword>
<dbReference type="Pfam" id="PF00672">
    <property type="entry name" value="HAMP"/>
    <property type="match status" value="1"/>
</dbReference>
<name>A0ABT3THU3_9GAMM</name>
<evidence type="ECO:0000256" key="2">
    <source>
        <dbReference type="ARBA" id="ARBA00004370"/>
    </source>
</evidence>
<evidence type="ECO:0000256" key="4">
    <source>
        <dbReference type="ARBA" id="ARBA00022553"/>
    </source>
</evidence>
<accession>A0ABT3THU3</accession>
<dbReference type="SUPFAM" id="SSF47384">
    <property type="entry name" value="Homodimeric domain of signal transducing histidine kinase"/>
    <property type="match status" value="1"/>
</dbReference>
<keyword evidence="6 11" id="KW-0418">Kinase</keyword>
<keyword evidence="5" id="KW-0808">Transferase</keyword>
<evidence type="ECO:0000313" key="12">
    <source>
        <dbReference type="Proteomes" id="UP001143362"/>
    </source>
</evidence>
<keyword evidence="7" id="KW-0175">Coiled coil</keyword>
<gene>
    <name evidence="11" type="ORF">EYC98_13015</name>
</gene>
<dbReference type="PROSITE" id="PS50885">
    <property type="entry name" value="HAMP"/>
    <property type="match status" value="1"/>
</dbReference>
<organism evidence="11 12">
    <name type="scientific">Candidatus Litorirhabdus singularis</name>
    <dbReference type="NCBI Taxonomy" id="2518993"/>
    <lineage>
        <taxon>Bacteria</taxon>
        <taxon>Pseudomonadati</taxon>
        <taxon>Pseudomonadota</taxon>
        <taxon>Gammaproteobacteria</taxon>
        <taxon>Cellvibrionales</taxon>
        <taxon>Halieaceae</taxon>
        <taxon>Candidatus Litorirhabdus</taxon>
    </lineage>
</organism>
<dbReference type="SMART" id="SM00387">
    <property type="entry name" value="HATPase_c"/>
    <property type="match status" value="1"/>
</dbReference>
<evidence type="ECO:0000256" key="5">
    <source>
        <dbReference type="ARBA" id="ARBA00022679"/>
    </source>
</evidence>
<dbReference type="CDD" id="cd06225">
    <property type="entry name" value="HAMP"/>
    <property type="match status" value="1"/>
</dbReference>
<dbReference type="PANTHER" id="PTHR43047:SF72">
    <property type="entry name" value="OSMOSENSING HISTIDINE PROTEIN KINASE SLN1"/>
    <property type="match status" value="1"/>
</dbReference>
<dbReference type="InterPro" id="IPR004358">
    <property type="entry name" value="Sig_transdc_His_kin-like_C"/>
</dbReference>
<dbReference type="InterPro" id="IPR003661">
    <property type="entry name" value="HisK_dim/P_dom"/>
</dbReference>
<dbReference type="CDD" id="cd00082">
    <property type="entry name" value="HisKA"/>
    <property type="match status" value="1"/>
</dbReference>
<reference evidence="11" key="1">
    <citation type="submission" date="2019-02" db="EMBL/GenBank/DDBJ databases">
        <authorList>
            <person name="Li S.-H."/>
        </authorList>
    </citation>
    <scope>NUCLEOTIDE SEQUENCE</scope>
    <source>
        <strain evidence="11">IMCC14734</strain>
    </source>
</reference>
<dbReference type="InterPro" id="IPR036890">
    <property type="entry name" value="HATPase_C_sf"/>
</dbReference>
<feature type="domain" description="Histidine kinase" evidence="9">
    <location>
        <begin position="281"/>
        <end position="505"/>
    </location>
</feature>
<dbReference type="Gene3D" id="3.30.565.10">
    <property type="entry name" value="Histidine kinase-like ATPase, C-terminal domain"/>
    <property type="match status" value="1"/>
</dbReference>
<feature type="coiled-coil region" evidence="7">
    <location>
        <begin position="244"/>
        <end position="281"/>
    </location>
</feature>
<dbReference type="Gene3D" id="1.10.287.130">
    <property type="match status" value="1"/>
</dbReference>
<sequence>MSLTRRLTLSLLAILLILSLNVGTHFWGSLARTESMAAYRHSVAAQQLSTSIGLELEDQRKQIRILATLRETTDDLLDENEQRRASASLDSIAGEIDALGRLSEEITRPQYSALWQVSQRLIPAWQVFYDNYNNPGYQAPATGADAPEDYSETLALLNRLEQRQSFIAEQRAIIIDQTISLTDRITVIGFVASIFLTSILGFFLIRYTNESLSRLKTGTMRIGSGDLNYRIDNIEDSGELGELADAFNDMSDKLRNAIDEVQEAKETADQANQAKSNFLANVSHELRTPLNAIIGYSEMLFDELGDGGEIDTPQVQQDLDKIILSGKQLLSLINDILDLSKIETGKMTVHFEEFDAAALLEQVCESVAPLLEKQSNTLELSLNSDLPMLYNDATKFRQVFLNLLGNATKFTHTGTIKVTAQARPDSPNWLDFTVADSGIGMSEDQQERIFEAFVQAEDSTTRNYGGTGLGLAICKEHCDLMGGSLAVESELAAGTTFTVSLPVRVQRRESDHAAV</sequence>
<evidence type="ECO:0000259" key="9">
    <source>
        <dbReference type="PROSITE" id="PS50109"/>
    </source>
</evidence>
<comment type="subcellular location">
    <subcellularLocation>
        <location evidence="2">Membrane</location>
    </subcellularLocation>
</comment>
<dbReference type="InterPro" id="IPR003660">
    <property type="entry name" value="HAMP_dom"/>
</dbReference>
<evidence type="ECO:0000256" key="8">
    <source>
        <dbReference type="SAM" id="Phobius"/>
    </source>
</evidence>
<dbReference type="CDD" id="cd16922">
    <property type="entry name" value="HATPase_EvgS-ArcB-TorS-like"/>
    <property type="match status" value="1"/>
</dbReference>
<dbReference type="SUPFAM" id="SSF55874">
    <property type="entry name" value="ATPase domain of HSP90 chaperone/DNA topoisomerase II/histidine kinase"/>
    <property type="match status" value="1"/>
</dbReference>
<dbReference type="Gene3D" id="6.10.340.10">
    <property type="match status" value="1"/>
</dbReference>
<keyword evidence="12" id="KW-1185">Reference proteome</keyword>
<evidence type="ECO:0000313" key="11">
    <source>
        <dbReference type="EMBL" id="MCX2981780.1"/>
    </source>
</evidence>
<dbReference type="RefSeq" id="WP_279245777.1">
    <property type="nucleotide sequence ID" value="NZ_SHNN01000002.1"/>
</dbReference>